<evidence type="ECO:0000313" key="12">
    <source>
        <dbReference type="Proteomes" id="UP000070394"/>
    </source>
</evidence>
<feature type="transmembrane region" description="Helical" evidence="8">
    <location>
        <begin position="132"/>
        <end position="152"/>
    </location>
</feature>
<feature type="transmembrane region" description="Helical" evidence="8">
    <location>
        <begin position="158"/>
        <end position="178"/>
    </location>
</feature>
<dbReference type="InterPro" id="IPR011527">
    <property type="entry name" value="ABC1_TM_dom"/>
</dbReference>
<dbReference type="GO" id="GO:0005886">
    <property type="term" value="C:plasma membrane"/>
    <property type="evidence" value="ECO:0007669"/>
    <property type="project" value="UniProtKB-SubCell"/>
</dbReference>
<proteinExistence type="predicted"/>
<dbReference type="EMBL" id="LSDA01000018">
    <property type="protein sequence ID" value="KXB60153.1"/>
    <property type="molecule type" value="Genomic_DNA"/>
</dbReference>
<feature type="domain" description="ABC transmembrane type-1" evidence="10">
    <location>
        <begin position="24"/>
        <end position="301"/>
    </location>
</feature>
<dbReference type="InterPro" id="IPR003439">
    <property type="entry name" value="ABC_transporter-like_ATP-bd"/>
</dbReference>
<keyword evidence="6 8" id="KW-1133">Transmembrane helix</keyword>
<protein>
    <submittedName>
        <fullName evidence="11">ABC transporter, ATP-binding protein</fullName>
    </submittedName>
</protein>
<evidence type="ECO:0000256" key="4">
    <source>
        <dbReference type="ARBA" id="ARBA00022741"/>
    </source>
</evidence>
<keyword evidence="2" id="KW-0813">Transport</keyword>
<feature type="transmembrane region" description="Helical" evidence="8">
    <location>
        <begin position="23"/>
        <end position="45"/>
    </location>
</feature>
<dbReference type="GO" id="GO:0005524">
    <property type="term" value="F:ATP binding"/>
    <property type="evidence" value="ECO:0007669"/>
    <property type="project" value="UniProtKB-KW"/>
</dbReference>
<dbReference type="InterPro" id="IPR003593">
    <property type="entry name" value="AAA+_ATPase"/>
</dbReference>
<evidence type="ECO:0000259" key="10">
    <source>
        <dbReference type="PROSITE" id="PS50929"/>
    </source>
</evidence>
<keyword evidence="5 11" id="KW-0067">ATP-binding</keyword>
<reference evidence="12" key="1">
    <citation type="submission" date="2016-01" db="EMBL/GenBank/DDBJ databases">
        <authorList>
            <person name="Mitreva M."/>
            <person name="Pepin K.H."/>
            <person name="Mihindukulasuriya K.A."/>
            <person name="Fulton R."/>
            <person name="Fronick C."/>
            <person name="O'Laughlin M."/>
            <person name="Miner T."/>
            <person name="Herter B."/>
            <person name="Rosa B.A."/>
            <person name="Cordes M."/>
            <person name="Tomlinson C."/>
            <person name="Wollam A."/>
            <person name="Palsikar V.B."/>
            <person name="Mardis E.R."/>
            <person name="Wilson R.K."/>
        </authorList>
    </citation>
    <scope>NUCLEOTIDE SEQUENCE [LARGE SCALE GENOMIC DNA]</scope>
    <source>
        <strain evidence="12">DNF00896</strain>
    </source>
</reference>
<feature type="transmembrane region" description="Helical" evidence="8">
    <location>
        <begin position="57"/>
        <end position="74"/>
    </location>
</feature>
<dbReference type="FunFam" id="3.40.50.300:FF:000287">
    <property type="entry name" value="Multidrug ABC transporter ATP-binding protein"/>
    <property type="match status" value="1"/>
</dbReference>
<dbReference type="PROSITE" id="PS50893">
    <property type="entry name" value="ABC_TRANSPORTER_2"/>
    <property type="match status" value="1"/>
</dbReference>
<name>A0A133ZXI4_9FIRM</name>
<dbReference type="RefSeq" id="WP_060930616.1">
    <property type="nucleotide sequence ID" value="NZ_KQ959780.1"/>
</dbReference>
<dbReference type="InterPro" id="IPR017871">
    <property type="entry name" value="ABC_transporter-like_CS"/>
</dbReference>
<evidence type="ECO:0000256" key="2">
    <source>
        <dbReference type="ARBA" id="ARBA00022448"/>
    </source>
</evidence>
<dbReference type="GO" id="GO:0140359">
    <property type="term" value="F:ABC-type transporter activity"/>
    <property type="evidence" value="ECO:0007669"/>
    <property type="project" value="InterPro"/>
</dbReference>
<organism evidence="11 12">
    <name type="scientific">Lachnoanaerobaculum saburreum</name>
    <dbReference type="NCBI Taxonomy" id="467210"/>
    <lineage>
        <taxon>Bacteria</taxon>
        <taxon>Bacillati</taxon>
        <taxon>Bacillota</taxon>
        <taxon>Clostridia</taxon>
        <taxon>Lachnospirales</taxon>
        <taxon>Lachnospiraceae</taxon>
        <taxon>Lachnoanaerobaculum</taxon>
    </lineage>
</organism>
<evidence type="ECO:0000256" key="3">
    <source>
        <dbReference type="ARBA" id="ARBA00022692"/>
    </source>
</evidence>
<dbReference type="Gene3D" id="3.40.50.300">
    <property type="entry name" value="P-loop containing nucleotide triphosphate hydrolases"/>
    <property type="match status" value="1"/>
</dbReference>
<dbReference type="GO" id="GO:0016887">
    <property type="term" value="F:ATP hydrolysis activity"/>
    <property type="evidence" value="ECO:0007669"/>
    <property type="project" value="InterPro"/>
</dbReference>
<keyword evidence="3 8" id="KW-0812">Transmembrane</keyword>
<dbReference type="PATRIC" id="fig|467210.3.peg.681"/>
<dbReference type="InterPro" id="IPR027417">
    <property type="entry name" value="P-loop_NTPase"/>
</dbReference>
<dbReference type="SMART" id="SM00382">
    <property type="entry name" value="AAA"/>
    <property type="match status" value="1"/>
</dbReference>
<dbReference type="Proteomes" id="UP000070394">
    <property type="component" value="Unassembled WGS sequence"/>
</dbReference>
<keyword evidence="7 8" id="KW-0472">Membrane</keyword>
<dbReference type="PROSITE" id="PS50929">
    <property type="entry name" value="ABC_TM1F"/>
    <property type="match status" value="1"/>
</dbReference>
<evidence type="ECO:0000256" key="6">
    <source>
        <dbReference type="ARBA" id="ARBA00022989"/>
    </source>
</evidence>
<dbReference type="PANTHER" id="PTHR24221">
    <property type="entry name" value="ATP-BINDING CASSETTE SUB-FAMILY B"/>
    <property type="match status" value="1"/>
</dbReference>
<dbReference type="STRING" id="467210.HMPREF1866_00690"/>
<dbReference type="AlphaFoldDB" id="A0A133ZXI4"/>
<dbReference type="Gene3D" id="1.20.1560.10">
    <property type="entry name" value="ABC transporter type 1, transmembrane domain"/>
    <property type="match status" value="1"/>
</dbReference>
<evidence type="ECO:0000256" key="7">
    <source>
        <dbReference type="ARBA" id="ARBA00023136"/>
    </source>
</evidence>
<dbReference type="InterPro" id="IPR039421">
    <property type="entry name" value="Type_1_exporter"/>
</dbReference>
<dbReference type="SUPFAM" id="SSF90123">
    <property type="entry name" value="ABC transporter transmembrane region"/>
    <property type="match status" value="1"/>
</dbReference>
<evidence type="ECO:0000313" key="11">
    <source>
        <dbReference type="EMBL" id="KXB60153.1"/>
    </source>
</evidence>
<sequence>MITVFKKIWNFAEKEQPNIQKSIIVGFLCAAFNAMQMGGVYYVLVKIFDETLSVKDIAIVLGILLVSLVGKIITQYVSQLEQTHAGYFMAADKRICIGNKLKKVPMGFFSEFSLGKITTMSTTTLSQIEMQVPMLLVLVLGGLLNTFVFALALFYLHIMVGITAFLGILAFFIVTYFMEKKSRENASEIGIAQTHLTKQVLETVQGMQVIKSYNLGGKNNKELSNAFEENCNITMKLEKTMTPYIALQRIVLGISIAAIIILSAKYYIEGDMLLADAIMSMIAGFIIFEGIKAAGSSMAILRIAENSIDSLKYMEKIPEIKEGAETSPIRHPDIEFKDVSFAYDEKTILDHISCEMKKNTMTAIVGPSGSGKTTFCNLIARFWDVNAGEILIGGKNIKEYTLPHLMSHIAMVFQNVYLFEDTIENNIKFGVPSATREEVIEAAKKAMCHDFIEALPNGYDTLIGEGGATLSGGQKQRISIARAMLKDAPIVIFDEATANIDPENEDKLKAAIEELTKNKTIIMIAHRLSTIRNADQILVLNNGKIEQRGNHEELMKQGGLYKTLISMKNKATIWKIAN</sequence>
<dbReference type="OrthoDB" id="9762778at2"/>
<evidence type="ECO:0000259" key="9">
    <source>
        <dbReference type="PROSITE" id="PS50893"/>
    </source>
</evidence>
<dbReference type="GO" id="GO:0034040">
    <property type="term" value="F:ATPase-coupled lipid transmembrane transporter activity"/>
    <property type="evidence" value="ECO:0007669"/>
    <property type="project" value="TreeGrafter"/>
</dbReference>
<dbReference type="PROSITE" id="PS00211">
    <property type="entry name" value="ABC_TRANSPORTER_1"/>
    <property type="match status" value="1"/>
</dbReference>
<evidence type="ECO:0000256" key="1">
    <source>
        <dbReference type="ARBA" id="ARBA00004651"/>
    </source>
</evidence>
<comment type="caution">
    <text evidence="11">The sequence shown here is derived from an EMBL/GenBank/DDBJ whole genome shotgun (WGS) entry which is preliminary data.</text>
</comment>
<keyword evidence="4" id="KW-0547">Nucleotide-binding</keyword>
<dbReference type="InterPro" id="IPR036640">
    <property type="entry name" value="ABC1_TM_sf"/>
</dbReference>
<keyword evidence="12" id="KW-1185">Reference proteome</keyword>
<dbReference type="PANTHER" id="PTHR24221:SF397">
    <property type="entry name" value="ABC TRANSPORTER, ATP-BINDING TRANSMEMBRANE PROTEIN"/>
    <property type="match status" value="1"/>
</dbReference>
<comment type="subcellular location">
    <subcellularLocation>
        <location evidence="1">Cell membrane</location>
        <topology evidence="1">Multi-pass membrane protein</topology>
    </subcellularLocation>
</comment>
<evidence type="ECO:0000256" key="5">
    <source>
        <dbReference type="ARBA" id="ARBA00022840"/>
    </source>
</evidence>
<evidence type="ECO:0000256" key="8">
    <source>
        <dbReference type="SAM" id="Phobius"/>
    </source>
</evidence>
<feature type="domain" description="ABC transporter" evidence="9">
    <location>
        <begin position="334"/>
        <end position="567"/>
    </location>
</feature>
<dbReference type="Pfam" id="PF00664">
    <property type="entry name" value="ABC_membrane"/>
    <property type="match status" value="1"/>
</dbReference>
<dbReference type="Pfam" id="PF00005">
    <property type="entry name" value="ABC_tran"/>
    <property type="match status" value="1"/>
</dbReference>
<accession>A0A133ZXI4</accession>
<dbReference type="SUPFAM" id="SSF52540">
    <property type="entry name" value="P-loop containing nucleoside triphosphate hydrolases"/>
    <property type="match status" value="1"/>
</dbReference>
<feature type="transmembrane region" description="Helical" evidence="8">
    <location>
        <begin position="246"/>
        <end position="267"/>
    </location>
</feature>
<gene>
    <name evidence="11" type="ORF">HMPREF1866_00690</name>
</gene>